<dbReference type="PROSITE" id="PS00092">
    <property type="entry name" value="N6_MTASE"/>
    <property type="match status" value="1"/>
</dbReference>
<dbReference type="Proteomes" id="UP000006380">
    <property type="component" value="Chromosome"/>
</dbReference>
<evidence type="ECO:0000259" key="3">
    <source>
        <dbReference type="Pfam" id="PF05175"/>
    </source>
</evidence>
<dbReference type="CDD" id="cd02440">
    <property type="entry name" value="AdoMet_MTases"/>
    <property type="match status" value="1"/>
</dbReference>
<dbReference type="OrthoDB" id="5354196at2"/>
<dbReference type="RefSeq" id="WP_011992347.1">
    <property type="nucleotide sequence ID" value="NC_009715.2"/>
</dbReference>
<dbReference type="GO" id="GO:0008757">
    <property type="term" value="F:S-adenosylmethionine-dependent methyltransferase activity"/>
    <property type="evidence" value="ECO:0007669"/>
    <property type="project" value="UniProtKB-ARBA"/>
</dbReference>
<dbReference type="EMBL" id="CP000767">
    <property type="protein sequence ID" value="EAU00499.1"/>
    <property type="molecule type" value="Genomic_DNA"/>
</dbReference>
<dbReference type="HOGENOM" id="CLU_061983_3_3_7"/>
<dbReference type="AlphaFoldDB" id="A7GYR0"/>
<dbReference type="KEGG" id="ccv:CCV52592_1949"/>
<keyword evidence="2" id="KW-0949">S-adenosyl-L-methionine</keyword>
<gene>
    <name evidence="4" type="ORF">CCV52592_1949</name>
</gene>
<dbReference type="GO" id="GO:0003676">
    <property type="term" value="F:nucleic acid binding"/>
    <property type="evidence" value="ECO:0007669"/>
    <property type="project" value="InterPro"/>
</dbReference>
<dbReference type="Pfam" id="PF05175">
    <property type="entry name" value="MTS"/>
    <property type="match status" value="1"/>
</dbReference>
<keyword evidence="5" id="KW-1185">Reference proteome</keyword>
<organism evidence="4 5">
    <name type="scientific">Campylobacter curvus (strain 525.92)</name>
    <dbReference type="NCBI Taxonomy" id="360105"/>
    <lineage>
        <taxon>Bacteria</taxon>
        <taxon>Pseudomonadati</taxon>
        <taxon>Campylobacterota</taxon>
        <taxon>Epsilonproteobacteria</taxon>
        <taxon>Campylobacterales</taxon>
        <taxon>Campylobacteraceae</taxon>
        <taxon>Campylobacter</taxon>
    </lineage>
</organism>
<dbReference type="InterPro" id="IPR029063">
    <property type="entry name" value="SAM-dependent_MTases_sf"/>
</dbReference>
<dbReference type="PANTHER" id="PTHR47739:SF1">
    <property type="entry name" value="TRNA1(VAL) (ADENINE(37)-N6)-METHYLTRANSFERASE"/>
    <property type="match status" value="1"/>
</dbReference>
<protein>
    <submittedName>
        <fullName evidence="4">tRNA m6A37 methyltransferase TrmN6</fullName>
    </submittedName>
</protein>
<accession>A7GYR0</accession>
<dbReference type="InterPro" id="IPR002052">
    <property type="entry name" value="DNA_methylase_N6_adenine_CS"/>
</dbReference>
<feature type="domain" description="Methyltransferase small" evidence="3">
    <location>
        <begin position="26"/>
        <end position="119"/>
    </location>
</feature>
<evidence type="ECO:0000256" key="1">
    <source>
        <dbReference type="ARBA" id="ARBA00022603"/>
    </source>
</evidence>
<dbReference type="SUPFAM" id="SSF53335">
    <property type="entry name" value="S-adenosyl-L-methionine-dependent methyltransferases"/>
    <property type="match status" value="1"/>
</dbReference>
<dbReference type="PANTHER" id="PTHR47739">
    <property type="entry name" value="TRNA1(VAL) (ADENINE(37)-N6)-METHYLTRANSFERASE"/>
    <property type="match status" value="1"/>
</dbReference>
<evidence type="ECO:0000313" key="5">
    <source>
        <dbReference type="Proteomes" id="UP000006380"/>
    </source>
</evidence>
<dbReference type="Gene3D" id="3.40.50.150">
    <property type="entry name" value="Vaccinia Virus protein VP39"/>
    <property type="match status" value="1"/>
</dbReference>
<sequence length="237" mass="26071">MRLAQLENGYRYNSDTLVLYGFIKDRLNAWFKGEVLDVGCGCGVLGLLLKRDFKGASLSLLDVQDINLEISRQNARANGLEAKILNADFAGFKSETKFDLIVSNPPFYHDGVKQSAVEHLKLSRYASALSLCGFIAGANVNLKPKGELFFCYDTAEVAEIFAALKEFRLVPVSLRFVHAKAQKAANLVLVHAKKGSRSKAKILPPLVMMDENGYTKEAAEIFAKAATKSEIYKEASA</sequence>
<dbReference type="InterPro" id="IPR007848">
    <property type="entry name" value="Small_mtfrase_dom"/>
</dbReference>
<name>A7GYR0_CAMC5</name>
<dbReference type="GO" id="GO:0032259">
    <property type="term" value="P:methylation"/>
    <property type="evidence" value="ECO:0007669"/>
    <property type="project" value="UniProtKB-KW"/>
</dbReference>
<dbReference type="GO" id="GO:0008170">
    <property type="term" value="F:N-methyltransferase activity"/>
    <property type="evidence" value="ECO:0007669"/>
    <property type="project" value="UniProtKB-ARBA"/>
</dbReference>
<keyword evidence="1 4" id="KW-0489">Methyltransferase</keyword>
<proteinExistence type="predicted"/>
<dbReference type="InterPro" id="IPR050210">
    <property type="entry name" value="tRNA_Adenine-N(6)_MTase"/>
</dbReference>
<evidence type="ECO:0000256" key="2">
    <source>
        <dbReference type="ARBA" id="ARBA00022691"/>
    </source>
</evidence>
<reference evidence="4" key="1">
    <citation type="submission" date="2016-07" db="EMBL/GenBank/DDBJ databases">
        <title>Comparative genomics of the Campylobacter concisus group.</title>
        <authorList>
            <person name="Miller W.G."/>
            <person name="Yee E."/>
            <person name="Chapman M.H."/>
            <person name="Huynh S."/>
            <person name="Bono J.L."/>
            <person name="On S.L.W."/>
            <person name="StLeger J."/>
            <person name="Foster G."/>
            <person name="Parker C.T."/>
        </authorList>
    </citation>
    <scope>NUCLEOTIDE SEQUENCE</scope>
    <source>
        <strain evidence="4">525.92</strain>
    </source>
</reference>
<keyword evidence="1 4" id="KW-0808">Transferase</keyword>
<evidence type="ECO:0000313" key="4">
    <source>
        <dbReference type="EMBL" id="EAU00499.1"/>
    </source>
</evidence>
<dbReference type="STRING" id="360105.CCV52592_1949"/>